<sequence length="429" mass="50546">MKEKVKSLLLFFLVVTSMYLTYKLWISFLQNEFLFIDKKSTNTKVDIFRIIRPEYTFVSIQGKVYLVSNADFSFSLWEKTVDFINSTKEEKISESDDNSWEYAQKDTFIRFLLGKNINADLLKDNFSNRDSWFRKINSSIYVREIVVNIEKNQIFLRDAANKKFYSLNYSKMGDLKNILKTLPKEDVTVCESVYEEGKDYFEKNVYIPSLTFSINKISNKMTSFKADHHFLKKFFTNISIVRKITENDGCTVYTDGLRSLRLYQNGFMEFYNTISEASSTDKIFALNKSIAFLEEIGIKADNIYLVDFKQEKGEYTFYFNYIFDYPLRIFQKEMSNFPIEINISNGNIQYARVLYLDLTSNGNYLISHTKLKQSLLMSLKNINWQQTISDLKIGYLYYEGQFIPVWIGEGKDKEFFINIFNGKLIYNGV</sequence>
<evidence type="ECO:0000313" key="4">
    <source>
        <dbReference type="Proteomes" id="UP000002064"/>
    </source>
</evidence>
<dbReference type="RefSeq" id="WP_013151012.1">
    <property type="nucleotide sequence ID" value="NC_014209.1"/>
</dbReference>
<protein>
    <submittedName>
        <fullName evidence="3">YycH family protein</fullName>
    </submittedName>
</protein>
<dbReference type="InterPro" id="IPR042274">
    <property type="entry name" value="YycH/YycI_2"/>
</dbReference>
<feature type="domain" description="Regulatory protein YycH" evidence="2">
    <location>
        <begin position="3"/>
        <end position="395"/>
    </location>
</feature>
<feature type="transmembrane region" description="Helical" evidence="1">
    <location>
        <begin position="7"/>
        <end position="25"/>
    </location>
</feature>
<evidence type="ECO:0000259" key="2">
    <source>
        <dbReference type="Pfam" id="PF07435"/>
    </source>
</evidence>
<organism evidence="3 4">
    <name type="scientific">Thermoanaerobacter mathranii subsp. mathranii (strain DSM 11426 / CCUG 53645 / CIP 108742 / A3)</name>
    <dbReference type="NCBI Taxonomy" id="583358"/>
    <lineage>
        <taxon>Bacteria</taxon>
        <taxon>Bacillati</taxon>
        <taxon>Bacillota</taxon>
        <taxon>Clostridia</taxon>
        <taxon>Thermoanaerobacterales</taxon>
        <taxon>Thermoanaerobacteraceae</taxon>
        <taxon>Thermoanaerobacter</taxon>
    </lineage>
</organism>
<keyword evidence="4" id="KW-1185">Reference proteome</keyword>
<dbReference type="InterPro" id="IPR009996">
    <property type="entry name" value="YycH"/>
</dbReference>
<dbReference type="EMBL" id="CP002032">
    <property type="protein sequence ID" value="ADH61885.1"/>
    <property type="molecule type" value="Genomic_DNA"/>
</dbReference>
<keyword evidence="1" id="KW-0472">Membrane</keyword>
<name>A0ABM5LT55_THEM3</name>
<evidence type="ECO:0000313" key="3">
    <source>
        <dbReference type="EMBL" id="ADH61885.1"/>
    </source>
</evidence>
<keyword evidence="1" id="KW-1133">Transmembrane helix</keyword>
<accession>A0ABM5LT55</accession>
<dbReference type="Gene3D" id="3.30.310.160">
    <property type="entry name" value="YycH protein, domain 2"/>
    <property type="match status" value="1"/>
</dbReference>
<evidence type="ECO:0000256" key="1">
    <source>
        <dbReference type="SAM" id="Phobius"/>
    </source>
</evidence>
<keyword evidence="1" id="KW-0812">Transmembrane</keyword>
<proteinExistence type="predicted"/>
<gene>
    <name evidence="3" type="ordered locus">Tmath_2219</name>
</gene>
<dbReference type="Proteomes" id="UP000002064">
    <property type="component" value="Chromosome"/>
</dbReference>
<dbReference type="Pfam" id="PF07435">
    <property type="entry name" value="YycH"/>
    <property type="match status" value="1"/>
</dbReference>
<reference evidence="3 4" key="1">
    <citation type="submission" date="2010-05" db="EMBL/GenBank/DDBJ databases">
        <title>Complete sequence of Thermoanaerobacter mathranii subsp. mathranii mathranii str. A3.</title>
        <authorList>
            <consortium name="US DOE Joint Genome Institute"/>
            <person name="Lucas S."/>
            <person name="Copeland A."/>
            <person name="Lapidus A."/>
            <person name="Cheng J.-F."/>
            <person name="Bruce D."/>
            <person name="Goodwin L."/>
            <person name="Pitluck S."/>
            <person name="Held B."/>
            <person name="Detter J.C."/>
            <person name="Han C."/>
            <person name="Tapia R."/>
            <person name="Land M."/>
            <person name="Hauser L."/>
            <person name="Kyrpides N."/>
            <person name="Mikhailova N."/>
            <person name="Zhou J."/>
            <person name="Hemme C."/>
            <person name="Woyke T."/>
        </authorList>
    </citation>
    <scope>NUCLEOTIDE SEQUENCE [LARGE SCALE GENOMIC DNA]</scope>
    <source>
        <strain evidence="3 4">A3</strain>
    </source>
</reference>